<dbReference type="VEuPathDB" id="VectorBase:RSAN_044445"/>
<comment type="caution">
    <text evidence="2">The sequence shown here is derived from an EMBL/GenBank/DDBJ whole genome shotgun (WGS) entry which is preliminary data.</text>
</comment>
<protein>
    <recommendedName>
        <fullName evidence="1">Endonuclease/exonuclease/phosphatase domain-containing protein</fullName>
    </recommendedName>
</protein>
<organism evidence="2 3">
    <name type="scientific">Rhipicephalus sanguineus</name>
    <name type="common">Brown dog tick</name>
    <name type="synonym">Ixodes sanguineus</name>
    <dbReference type="NCBI Taxonomy" id="34632"/>
    <lineage>
        <taxon>Eukaryota</taxon>
        <taxon>Metazoa</taxon>
        <taxon>Ecdysozoa</taxon>
        <taxon>Arthropoda</taxon>
        <taxon>Chelicerata</taxon>
        <taxon>Arachnida</taxon>
        <taxon>Acari</taxon>
        <taxon>Parasitiformes</taxon>
        <taxon>Ixodida</taxon>
        <taxon>Ixodoidea</taxon>
        <taxon>Ixodidae</taxon>
        <taxon>Rhipicephalinae</taxon>
        <taxon>Rhipicephalus</taxon>
        <taxon>Rhipicephalus</taxon>
    </lineage>
</organism>
<dbReference type="EMBL" id="JABSTV010001247">
    <property type="protein sequence ID" value="KAH7972898.1"/>
    <property type="molecule type" value="Genomic_DNA"/>
</dbReference>
<feature type="domain" description="Endonuclease/exonuclease/phosphatase" evidence="1">
    <location>
        <begin position="25"/>
        <end position="217"/>
    </location>
</feature>
<keyword evidence="3" id="KW-1185">Reference proteome</keyword>
<proteinExistence type="predicted"/>
<accession>A0A9D4QDT2</accession>
<evidence type="ECO:0000313" key="2">
    <source>
        <dbReference type="EMBL" id="KAH7972898.1"/>
    </source>
</evidence>
<dbReference type="Pfam" id="PF03372">
    <property type="entry name" value="Exo_endo_phos"/>
    <property type="match status" value="1"/>
</dbReference>
<dbReference type="VEuPathDB" id="VectorBase:RSAN_026716"/>
<dbReference type="SUPFAM" id="SSF56219">
    <property type="entry name" value="DNase I-like"/>
    <property type="match status" value="1"/>
</dbReference>
<reference evidence="2" key="2">
    <citation type="submission" date="2021-09" db="EMBL/GenBank/DDBJ databases">
        <authorList>
            <person name="Jia N."/>
            <person name="Wang J."/>
            <person name="Shi W."/>
            <person name="Du L."/>
            <person name="Sun Y."/>
            <person name="Zhan W."/>
            <person name="Jiang J."/>
            <person name="Wang Q."/>
            <person name="Zhang B."/>
            <person name="Ji P."/>
            <person name="Sakyi L.B."/>
            <person name="Cui X."/>
            <person name="Yuan T."/>
            <person name="Jiang B."/>
            <person name="Yang W."/>
            <person name="Lam T.T.-Y."/>
            <person name="Chang Q."/>
            <person name="Ding S."/>
            <person name="Wang X."/>
            <person name="Zhu J."/>
            <person name="Ruan X."/>
            <person name="Zhao L."/>
            <person name="Wei J."/>
            <person name="Que T."/>
            <person name="Du C."/>
            <person name="Cheng J."/>
            <person name="Dai P."/>
            <person name="Han X."/>
            <person name="Huang E."/>
            <person name="Gao Y."/>
            <person name="Liu J."/>
            <person name="Shao H."/>
            <person name="Ye R."/>
            <person name="Li L."/>
            <person name="Wei W."/>
            <person name="Wang X."/>
            <person name="Wang C."/>
            <person name="Huo Q."/>
            <person name="Li W."/>
            <person name="Guo W."/>
            <person name="Chen H."/>
            <person name="Chen S."/>
            <person name="Zhou L."/>
            <person name="Zhou L."/>
            <person name="Ni X."/>
            <person name="Tian J."/>
            <person name="Zhou Y."/>
            <person name="Sheng Y."/>
            <person name="Liu T."/>
            <person name="Pan Y."/>
            <person name="Xia L."/>
            <person name="Li J."/>
            <person name="Zhao F."/>
            <person name="Cao W."/>
        </authorList>
    </citation>
    <scope>NUCLEOTIDE SEQUENCE</scope>
    <source>
        <strain evidence="2">Rsan-2018</strain>
        <tissue evidence="2">Larvae</tissue>
    </source>
</reference>
<dbReference type="AlphaFoldDB" id="A0A9D4QDT2"/>
<dbReference type="Proteomes" id="UP000821837">
    <property type="component" value="Chromosome 11"/>
</dbReference>
<dbReference type="InterPro" id="IPR005135">
    <property type="entry name" value="Endo/exonuclease/phosphatase"/>
</dbReference>
<reference evidence="2" key="1">
    <citation type="journal article" date="2020" name="Cell">
        <title>Large-Scale Comparative Analyses of Tick Genomes Elucidate Their Genetic Diversity and Vector Capacities.</title>
        <authorList>
            <consortium name="Tick Genome and Microbiome Consortium (TIGMIC)"/>
            <person name="Jia N."/>
            <person name="Wang J."/>
            <person name="Shi W."/>
            <person name="Du L."/>
            <person name="Sun Y."/>
            <person name="Zhan W."/>
            <person name="Jiang J.F."/>
            <person name="Wang Q."/>
            <person name="Zhang B."/>
            <person name="Ji P."/>
            <person name="Bell-Sakyi L."/>
            <person name="Cui X.M."/>
            <person name="Yuan T.T."/>
            <person name="Jiang B.G."/>
            <person name="Yang W.F."/>
            <person name="Lam T.T."/>
            <person name="Chang Q.C."/>
            <person name="Ding S.J."/>
            <person name="Wang X.J."/>
            <person name="Zhu J.G."/>
            <person name="Ruan X.D."/>
            <person name="Zhao L."/>
            <person name="Wei J.T."/>
            <person name="Ye R.Z."/>
            <person name="Que T.C."/>
            <person name="Du C.H."/>
            <person name="Zhou Y.H."/>
            <person name="Cheng J.X."/>
            <person name="Dai P.F."/>
            <person name="Guo W.B."/>
            <person name="Han X.H."/>
            <person name="Huang E.J."/>
            <person name="Li L.F."/>
            <person name="Wei W."/>
            <person name="Gao Y.C."/>
            <person name="Liu J.Z."/>
            <person name="Shao H.Z."/>
            <person name="Wang X."/>
            <person name="Wang C.C."/>
            <person name="Yang T.C."/>
            <person name="Huo Q.B."/>
            <person name="Li W."/>
            <person name="Chen H.Y."/>
            <person name="Chen S.E."/>
            <person name="Zhou L.G."/>
            <person name="Ni X.B."/>
            <person name="Tian J.H."/>
            <person name="Sheng Y."/>
            <person name="Liu T."/>
            <person name="Pan Y.S."/>
            <person name="Xia L.Y."/>
            <person name="Li J."/>
            <person name="Zhao F."/>
            <person name="Cao W.C."/>
        </authorList>
    </citation>
    <scope>NUCLEOTIDE SEQUENCE</scope>
    <source>
        <strain evidence="2">Rsan-2018</strain>
    </source>
</reference>
<gene>
    <name evidence="2" type="ORF">HPB52_018512</name>
</gene>
<evidence type="ECO:0000259" key="1">
    <source>
        <dbReference type="Pfam" id="PF03372"/>
    </source>
</evidence>
<evidence type="ECO:0000313" key="3">
    <source>
        <dbReference type="Proteomes" id="UP000821837"/>
    </source>
</evidence>
<dbReference type="GO" id="GO:0003824">
    <property type="term" value="F:catalytic activity"/>
    <property type="evidence" value="ECO:0007669"/>
    <property type="project" value="InterPro"/>
</dbReference>
<sequence>MNGARHVLKWEELYRTMTAEHILLCAVAETHLRELEEPPIHADWRWEGKNRAGHGRKGGGVGFLWRREQEWQREDRGCADHLWMTGDLMGIPVAVCVVYLTVKGVHYEENERLLECVLGDAERLAGCREVLILGDFNGHISELDGYTDANGKLLTQLAERLQLEILNAASRCEGQTTWCARGSGTSIDYALASDGLVKALRRLHIDEEGMHSIGSDHNRLRLDFSKAQHQKPDSKRRLTPNRYLPVNSLEKVAEQFERSPERENAKTYEEYVSVLCHIMERHKVTSGTRPARYDRKPWWDKEVAEAWHARREANRSHRRAVKMKDAVQTDVTWQRYLQLKRDMQALVQVKLSKSNVLFLQKLKSEGRNAAQKFWNYVRTLDRREQSAQFIVDSTGNPAPDMKEALTTHLKTLYGPLGCTRDLQFDDGNSQAELQALLDICATEMTSLGLRFNAKKTKVVPFAGNMAEAVDLKLGSESIAMETTYKYLGVLLCSEASIYNQQEAHIRQASLRAQCILRRRILWGCNRFIMENSRTPANEQADLLLLLT</sequence>
<dbReference type="Gene3D" id="3.60.10.10">
    <property type="entry name" value="Endonuclease/exonuclease/phosphatase"/>
    <property type="match status" value="1"/>
</dbReference>
<dbReference type="InterPro" id="IPR036691">
    <property type="entry name" value="Endo/exonu/phosph_ase_sf"/>
</dbReference>
<name>A0A9D4QDT2_RHISA</name>